<dbReference type="EMBL" id="JAXBLV010000244">
    <property type="protein sequence ID" value="MDY3563616.1"/>
    <property type="molecule type" value="Genomic_DNA"/>
</dbReference>
<dbReference type="RefSeq" id="WP_320689783.1">
    <property type="nucleotide sequence ID" value="NZ_JAXBLV010000244.1"/>
</dbReference>
<evidence type="ECO:0000313" key="1">
    <source>
        <dbReference type="EMBL" id="MDY3563616.1"/>
    </source>
</evidence>
<proteinExistence type="predicted"/>
<keyword evidence="2" id="KW-1185">Reference proteome</keyword>
<comment type="caution">
    <text evidence="1">The sequence shown here is derived from an EMBL/GenBank/DDBJ whole genome shotgun (WGS) entry which is preliminary data.</text>
</comment>
<organism evidence="1 2">
    <name type="scientific">Gemmata algarum</name>
    <dbReference type="NCBI Taxonomy" id="2975278"/>
    <lineage>
        <taxon>Bacteria</taxon>
        <taxon>Pseudomonadati</taxon>
        <taxon>Planctomycetota</taxon>
        <taxon>Planctomycetia</taxon>
        <taxon>Gemmatales</taxon>
        <taxon>Gemmataceae</taxon>
        <taxon>Gemmata</taxon>
    </lineage>
</organism>
<protein>
    <recommendedName>
        <fullName evidence="3">DUF3298 domain-containing protein</fullName>
    </recommendedName>
</protein>
<accession>A0ABU5F7N9</accession>
<dbReference type="Proteomes" id="UP001272242">
    <property type="component" value="Unassembled WGS sequence"/>
</dbReference>
<evidence type="ECO:0000313" key="2">
    <source>
        <dbReference type="Proteomes" id="UP001272242"/>
    </source>
</evidence>
<gene>
    <name evidence="1" type="ORF">R5W23_005232</name>
</gene>
<sequence length="257" mass="29157">MPDAVLEYAIRRLNWRRTHYGIVRMPGAVTQAILPMLEEAEADRSRREAEVRQRVANPFICGPSHAARSRLPEPIFADWLRDASIEPPVAQVQAVNWTEWWEQTHKGLAPEQVAHVWAGLDRVRFFEVVARPAGSVGYAVVKIEWEYNDDWYEPGAEGGTPLNVFRTRAAAEALWRQLEQQERADYVLDPDDPLQSEPSGVRFETTRWSADVLWPMGLAREGLLHYEYATFAQGDTAPFYDIVEVDLLGIRAGDVGG</sequence>
<evidence type="ECO:0008006" key="3">
    <source>
        <dbReference type="Google" id="ProtNLM"/>
    </source>
</evidence>
<reference evidence="2" key="1">
    <citation type="journal article" date="2023" name="Mar. Drugs">
        <title>Gemmata algarum, a Novel Planctomycete Isolated from an Algal Mat, Displays Antimicrobial Activity.</title>
        <authorList>
            <person name="Kumar G."/>
            <person name="Kallscheuer N."/>
            <person name="Kashif M."/>
            <person name="Ahamad S."/>
            <person name="Jagadeeshwari U."/>
            <person name="Pannikurungottu S."/>
            <person name="Haufschild T."/>
            <person name="Kabuu M."/>
            <person name="Sasikala C."/>
            <person name="Jogler C."/>
            <person name="Ramana C."/>
        </authorList>
    </citation>
    <scope>NUCLEOTIDE SEQUENCE [LARGE SCALE GENOMIC DNA]</scope>
    <source>
        <strain evidence="2">JC673</strain>
    </source>
</reference>
<name>A0ABU5F7N9_9BACT</name>